<dbReference type="EC" id="2.1.1.223" evidence="6"/>
<evidence type="ECO:0000256" key="4">
    <source>
        <dbReference type="ARBA" id="ARBA00022691"/>
    </source>
</evidence>
<evidence type="ECO:0000256" key="6">
    <source>
        <dbReference type="HAMAP-Rule" id="MF_01872"/>
    </source>
</evidence>
<keyword evidence="3 6" id="KW-0808">Transferase</keyword>
<dbReference type="GO" id="GO:0008033">
    <property type="term" value="P:tRNA processing"/>
    <property type="evidence" value="ECO:0007669"/>
    <property type="project" value="UniProtKB-UniRule"/>
</dbReference>
<gene>
    <name evidence="8" type="ORF">SAMN04488128_103133</name>
</gene>
<comment type="similarity">
    <text evidence="6">Belongs to the methyltransferase superfamily. tRNA (adenine-N(6)-)-methyltransferase family.</text>
</comment>
<dbReference type="CDD" id="cd02440">
    <property type="entry name" value="AdoMet_MTases"/>
    <property type="match status" value="1"/>
</dbReference>
<dbReference type="HAMAP" id="MF_01872">
    <property type="entry name" value="tRNA_methyltr_YfiC"/>
    <property type="match status" value="1"/>
</dbReference>
<protein>
    <recommendedName>
        <fullName evidence="6">tRNA1(Val) (adenine(37)-N6)-methyltransferase</fullName>
        <ecNumber evidence="6">2.1.1.223</ecNumber>
    </recommendedName>
    <alternativeName>
        <fullName evidence="6">tRNA m6A37 methyltransferase</fullName>
    </alternativeName>
</protein>
<dbReference type="Proteomes" id="UP000190367">
    <property type="component" value="Unassembled WGS sequence"/>
</dbReference>
<dbReference type="InterPro" id="IPR007848">
    <property type="entry name" value="Small_mtfrase_dom"/>
</dbReference>
<dbReference type="PANTHER" id="PTHR47739">
    <property type="entry name" value="TRNA1(VAL) (ADENINE(37)-N6)-METHYLTRANSFERASE"/>
    <property type="match status" value="1"/>
</dbReference>
<dbReference type="OrthoDB" id="5383291at2"/>
<dbReference type="Pfam" id="PF05175">
    <property type="entry name" value="MTS"/>
    <property type="match status" value="1"/>
</dbReference>
<dbReference type="GO" id="GO:0000179">
    <property type="term" value="F:rRNA (adenine-N6,N6-)-dimethyltransferase activity"/>
    <property type="evidence" value="ECO:0007669"/>
    <property type="project" value="InterPro"/>
</dbReference>
<evidence type="ECO:0000256" key="1">
    <source>
        <dbReference type="ARBA" id="ARBA00022490"/>
    </source>
</evidence>
<evidence type="ECO:0000313" key="9">
    <source>
        <dbReference type="Proteomes" id="UP000190367"/>
    </source>
</evidence>
<organism evidence="8 9">
    <name type="scientific">Chitinophaga eiseniae</name>
    <dbReference type="NCBI Taxonomy" id="634771"/>
    <lineage>
        <taxon>Bacteria</taxon>
        <taxon>Pseudomonadati</taxon>
        <taxon>Bacteroidota</taxon>
        <taxon>Chitinophagia</taxon>
        <taxon>Chitinophagales</taxon>
        <taxon>Chitinophagaceae</taxon>
        <taxon>Chitinophaga</taxon>
    </lineage>
</organism>
<evidence type="ECO:0000256" key="2">
    <source>
        <dbReference type="ARBA" id="ARBA00022603"/>
    </source>
</evidence>
<name>A0A1T4SMU5_9BACT</name>
<dbReference type="PROSITE" id="PS00092">
    <property type="entry name" value="N6_MTASE"/>
    <property type="match status" value="1"/>
</dbReference>
<feature type="domain" description="Methyltransferase small" evidence="7">
    <location>
        <begin position="45"/>
        <end position="126"/>
    </location>
</feature>
<dbReference type="EMBL" id="FUWZ01000003">
    <property type="protein sequence ID" value="SKA29517.1"/>
    <property type="molecule type" value="Genomic_DNA"/>
</dbReference>
<keyword evidence="4 6" id="KW-0949">S-adenosyl-L-methionine</keyword>
<sequence length="240" mass="26266">MGNSYFRFKQFNIDQEHCAMKVCTDACIQGAFTAQYLASGAITVSAILDIGAGTGLLSLMLAQQIAVPVTAVELDPAAAMQAAANFQASPWADRLVLTQQDIRKMPVDTPYDFIITNPPFYEAALKSGHAQKDQAMHATNLGYEELLAVIDRQLAPGGECSVLLPYVQFEVFRGQASAKGYHLRKVLLVKQSVKHGYFRAVGIFSKAAGGIDTSELSVYDENNRYTPAFEALLKPYYLKL</sequence>
<dbReference type="PANTHER" id="PTHR47739:SF1">
    <property type="entry name" value="TRNA1(VAL) (ADENINE(37)-N6)-METHYLTRANSFERASE"/>
    <property type="match status" value="1"/>
</dbReference>
<dbReference type="RefSeq" id="WP_078670507.1">
    <property type="nucleotide sequence ID" value="NZ_FUWZ01000003.1"/>
</dbReference>
<keyword evidence="1 6" id="KW-0963">Cytoplasm</keyword>
<dbReference type="Gene3D" id="3.40.50.150">
    <property type="entry name" value="Vaccinia Virus protein VP39"/>
    <property type="match status" value="1"/>
</dbReference>
<dbReference type="SUPFAM" id="SSF53335">
    <property type="entry name" value="S-adenosyl-L-methionine-dependent methyltransferases"/>
    <property type="match status" value="1"/>
</dbReference>
<dbReference type="AlphaFoldDB" id="A0A1T4SMU5"/>
<accession>A0A1T4SMU5</accession>
<evidence type="ECO:0000259" key="7">
    <source>
        <dbReference type="Pfam" id="PF05175"/>
    </source>
</evidence>
<keyword evidence="9" id="KW-1185">Reference proteome</keyword>
<keyword evidence="5 6" id="KW-0819">tRNA processing</keyword>
<dbReference type="InterPro" id="IPR020596">
    <property type="entry name" value="rRNA_Ade_Mease_Trfase_CS"/>
</dbReference>
<comment type="catalytic activity">
    <reaction evidence="6">
        <text>adenosine(37) in tRNA1(Val) + S-adenosyl-L-methionine = N(6)-methyladenosine(37) in tRNA1(Val) + S-adenosyl-L-homocysteine + H(+)</text>
        <dbReference type="Rhea" id="RHEA:43160"/>
        <dbReference type="Rhea" id="RHEA-COMP:10369"/>
        <dbReference type="Rhea" id="RHEA-COMP:10370"/>
        <dbReference type="ChEBI" id="CHEBI:15378"/>
        <dbReference type="ChEBI" id="CHEBI:57856"/>
        <dbReference type="ChEBI" id="CHEBI:59789"/>
        <dbReference type="ChEBI" id="CHEBI:74411"/>
        <dbReference type="ChEBI" id="CHEBI:74449"/>
        <dbReference type="EC" id="2.1.1.223"/>
    </reaction>
</comment>
<proteinExistence type="inferred from homology"/>
<evidence type="ECO:0000313" key="8">
    <source>
        <dbReference type="EMBL" id="SKA29517.1"/>
    </source>
</evidence>
<dbReference type="GO" id="GO:0016430">
    <property type="term" value="F:tRNA (adenine-N6)-methyltransferase activity"/>
    <property type="evidence" value="ECO:0007669"/>
    <property type="project" value="UniProtKB-UniRule"/>
</dbReference>
<dbReference type="GO" id="GO:0003676">
    <property type="term" value="F:nucleic acid binding"/>
    <property type="evidence" value="ECO:0007669"/>
    <property type="project" value="InterPro"/>
</dbReference>
<evidence type="ECO:0000256" key="5">
    <source>
        <dbReference type="ARBA" id="ARBA00022694"/>
    </source>
</evidence>
<dbReference type="InterPro" id="IPR050210">
    <property type="entry name" value="tRNA_Adenine-N(6)_MTase"/>
</dbReference>
<dbReference type="InterPro" id="IPR002052">
    <property type="entry name" value="DNA_methylase_N6_adenine_CS"/>
</dbReference>
<dbReference type="PROSITE" id="PS01131">
    <property type="entry name" value="RRNA_A_DIMETH"/>
    <property type="match status" value="1"/>
</dbReference>
<comment type="subcellular location">
    <subcellularLocation>
        <location evidence="6">Cytoplasm</location>
    </subcellularLocation>
</comment>
<dbReference type="InterPro" id="IPR022882">
    <property type="entry name" value="tRNA_adenine-N6_MeTrfase"/>
</dbReference>
<reference evidence="9" key="1">
    <citation type="submission" date="2017-02" db="EMBL/GenBank/DDBJ databases">
        <authorList>
            <person name="Varghese N."/>
            <person name="Submissions S."/>
        </authorList>
    </citation>
    <scope>NUCLEOTIDE SEQUENCE [LARGE SCALE GENOMIC DNA]</scope>
    <source>
        <strain evidence="9">DSM 22224</strain>
    </source>
</reference>
<keyword evidence="2 6" id="KW-0489">Methyltransferase</keyword>
<evidence type="ECO:0000256" key="3">
    <source>
        <dbReference type="ARBA" id="ARBA00022679"/>
    </source>
</evidence>
<dbReference type="GO" id="GO:0005737">
    <property type="term" value="C:cytoplasm"/>
    <property type="evidence" value="ECO:0007669"/>
    <property type="project" value="UniProtKB-SubCell"/>
</dbReference>
<comment type="function">
    <text evidence="6">Specifically methylates the adenine in position 37 of tRNA(1)(Val) (anticodon cmo5UAC).</text>
</comment>
<dbReference type="InterPro" id="IPR029063">
    <property type="entry name" value="SAM-dependent_MTases_sf"/>
</dbReference>
<dbReference type="STRING" id="634771.SAMN04488128_103133"/>